<evidence type="ECO:0000313" key="9">
    <source>
        <dbReference type="EMBL" id="WOH08580.1"/>
    </source>
</evidence>
<dbReference type="AlphaFoldDB" id="A0AAF0XIA6"/>
<dbReference type="Pfam" id="PF00875">
    <property type="entry name" value="DNA_photolyase"/>
    <property type="match status" value="1"/>
</dbReference>
<evidence type="ECO:0000256" key="7">
    <source>
        <dbReference type="SAM" id="Phobius"/>
    </source>
</evidence>
<comment type="similarity">
    <text evidence="1">Belongs to the DNA photolyase class-1 family.</text>
</comment>
<accession>A0AAF0XIA6</accession>
<keyword evidence="7" id="KW-1133">Transmembrane helix</keyword>
<evidence type="ECO:0000256" key="3">
    <source>
        <dbReference type="ARBA" id="ARBA00022827"/>
    </source>
</evidence>
<dbReference type="InterPro" id="IPR006050">
    <property type="entry name" value="DNA_photolyase_N"/>
</dbReference>
<dbReference type="GO" id="GO:0032922">
    <property type="term" value="P:circadian regulation of gene expression"/>
    <property type="evidence" value="ECO:0007669"/>
    <property type="project" value="TreeGrafter"/>
</dbReference>
<dbReference type="InterPro" id="IPR005101">
    <property type="entry name" value="Cryptochr/Photolyase_FAD-bd"/>
</dbReference>
<dbReference type="Gene3D" id="1.25.40.80">
    <property type="match status" value="1"/>
</dbReference>
<feature type="binding site" evidence="5">
    <location>
        <begin position="109"/>
        <end position="113"/>
    </location>
    <ligand>
        <name>FAD</name>
        <dbReference type="ChEBI" id="CHEBI:57692"/>
    </ligand>
</feature>
<evidence type="ECO:0000256" key="5">
    <source>
        <dbReference type="PIRSR" id="PIRSR602081-1"/>
    </source>
</evidence>
<evidence type="ECO:0000256" key="2">
    <source>
        <dbReference type="ARBA" id="ARBA00022630"/>
    </source>
</evidence>
<feature type="binding site" evidence="5">
    <location>
        <begin position="252"/>
        <end position="254"/>
    </location>
    <ligand>
        <name>FAD</name>
        <dbReference type="ChEBI" id="CHEBI:57692"/>
    </ligand>
</feature>
<dbReference type="GO" id="GO:0003677">
    <property type="term" value="F:DNA binding"/>
    <property type="evidence" value="ECO:0007669"/>
    <property type="project" value="TreeGrafter"/>
</dbReference>
<dbReference type="GO" id="GO:0005737">
    <property type="term" value="C:cytoplasm"/>
    <property type="evidence" value="ECO:0007669"/>
    <property type="project" value="TreeGrafter"/>
</dbReference>
<organism evidence="9 10">
    <name type="scientific">Daucus carota subsp. sativus</name>
    <name type="common">Carrot</name>
    <dbReference type="NCBI Taxonomy" id="79200"/>
    <lineage>
        <taxon>Eukaryota</taxon>
        <taxon>Viridiplantae</taxon>
        <taxon>Streptophyta</taxon>
        <taxon>Embryophyta</taxon>
        <taxon>Tracheophyta</taxon>
        <taxon>Spermatophyta</taxon>
        <taxon>Magnoliopsida</taxon>
        <taxon>eudicotyledons</taxon>
        <taxon>Gunneridae</taxon>
        <taxon>Pentapetalae</taxon>
        <taxon>asterids</taxon>
        <taxon>campanulids</taxon>
        <taxon>Apiales</taxon>
        <taxon>Apiaceae</taxon>
        <taxon>Apioideae</taxon>
        <taxon>Scandiceae</taxon>
        <taxon>Daucinae</taxon>
        <taxon>Daucus</taxon>
        <taxon>Daucus sect. Daucus</taxon>
    </lineage>
</organism>
<dbReference type="GO" id="GO:0006950">
    <property type="term" value="P:response to stress"/>
    <property type="evidence" value="ECO:0007669"/>
    <property type="project" value="UniProtKB-ARBA"/>
</dbReference>
<evidence type="ECO:0000313" key="10">
    <source>
        <dbReference type="Proteomes" id="UP000077755"/>
    </source>
</evidence>
<dbReference type="InterPro" id="IPR002081">
    <property type="entry name" value="Cryptochrome/DNA_photolyase_1"/>
</dbReference>
<keyword evidence="3 5" id="KW-0274">FAD</keyword>
<dbReference type="Pfam" id="PF03441">
    <property type="entry name" value="FAD_binding_7"/>
    <property type="match status" value="1"/>
</dbReference>
<dbReference type="PROSITE" id="PS00394">
    <property type="entry name" value="DNA_PHOTOLYASES_1_1"/>
    <property type="match status" value="1"/>
</dbReference>
<dbReference type="PROSITE" id="PS51645">
    <property type="entry name" value="PHR_CRY_ALPHA_BETA"/>
    <property type="match status" value="1"/>
</dbReference>
<keyword evidence="7" id="KW-0472">Membrane</keyword>
<dbReference type="Proteomes" id="UP000077755">
    <property type="component" value="Chromosome 7"/>
</dbReference>
<keyword evidence="4" id="KW-0157">Chromophore</keyword>
<reference evidence="9" key="1">
    <citation type="journal article" date="2016" name="Nat. Genet.">
        <title>A high-quality carrot genome assembly provides new insights into carotenoid accumulation and asterid genome evolution.</title>
        <authorList>
            <person name="Iorizzo M."/>
            <person name="Ellison S."/>
            <person name="Senalik D."/>
            <person name="Zeng P."/>
            <person name="Satapoomin P."/>
            <person name="Huang J."/>
            <person name="Bowman M."/>
            <person name="Iovene M."/>
            <person name="Sanseverino W."/>
            <person name="Cavagnaro P."/>
            <person name="Yildiz M."/>
            <person name="Macko-Podgorni A."/>
            <person name="Moranska E."/>
            <person name="Grzebelus E."/>
            <person name="Grzebelus D."/>
            <person name="Ashrafi H."/>
            <person name="Zheng Z."/>
            <person name="Cheng S."/>
            <person name="Spooner D."/>
            <person name="Van Deynze A."/>
            <person name="Simon P."/>
        </authorList>
    </citation>
    <scope>NUCLEOTIDE SEQUENCE</scope>
    <source>
        <tissue evidence="9">Leaf</tissue>
    </source>
</reference>
<dbReference type="InterPro" id="IPR036134">
    <property type="entry name" value="Crypto/Photolyase_FAD-like_sf"/>
</dbReference>
<keyword evidence="2 5" id="KW-0285">Flavoprotein</keyword>
<dbReference type="GO" id="GO:0003904">
    <property type="term" value="F:deoxyribodipyrimidine photo-lyase activity"/>
    <property type="evidence" value="ECO:0007669"/>
    <property type="project" value="TreeGrafter"/>
</dbReference>
<dbReference type="PRINTS" id="PR00147">
    <property type="entry name" value="DNAPHOTLYASE"/>
</dbReference>
<comment type="cofactor">
    <cofactor evidence="5">
        <name>FAD</name>
        <dbReference type="ChEBI" id="CHEBI:57692"/>
    </cofactor>
    <text evidence="5">Binds 1 FAD per subunit.</text>
</comment>
<dbReference type="SUPFAM" id="SSF48173">
    <property type="entry name" value="Cryptochrome/photolyase FAD-binding domain"/>
    <property type="match status" value="1"/>
</dbReference>
<feature type="site" description="Electron transfer via tryptophanyl radical" evidence="6">
    <location>
        <position position="239"/>
    </location>
</feature>
<dbReference type="InterPro" id="IPR014729">
    <property type="entry name" value="Rossmann-like_a/b/a_fold"/>
</dbReference>
<reference evidence="9" key="2">
    <citation type="submission" date="2022-03" db="EMBL/GenBank/DDBJ databases">
        <title>Draft title - Genomic analysis of global carrot germplasm unveils the trajectory of domestication and the origin of high carotenoid orange carrot.</title>
        <authorList>
            <person name="Iorizzo M."/>
            <person name="Ellison S."/>
            <person name="Senalik D."/>
            <person name="Macko-Podgorni A."/>
            <person name="Grzebelus D."/>
            <person name="Bostan H."/>
            <person name="Rolling W."/>
            <person name="Curaba J."/>
            <person name="Simon P."/>
        </authorList>
    </citation>
    <scope>NUCLEOTIDE SEQUENCE</scope>
    <source>
        <tissue evidence="9">Leaf</tissue>
    </source>
</reference>
<dbReference type="InterPro" id="IPR018394">
    <property type="entry name" value="DNA_photolyase_1_CS_C"/>
</dbReference>
<feature type="site" description="Electron transfer via tryptophanyl radical" evidence="6">
    <location>
        <position position="262"/>
    </location>
</feature>
<dbReference type="PANTHER" id="PTHR11455">
    <property type="entry name" value="CRYPTOCHROME"/>
    <property type="match status" value="1"/>
</dbReference>
<dbReference type="GO" id="GO:0006139">
    <property type="term" value="P:nucleobase-containing compound metabolic process"/>
    <property type="evidence" value="ECO:0007669"/>
    <property type="project" value="UniProtKB-ARBA"/>
</dbReference>
<name>A0AAF0XIA6_DAUCS</name>
<keyword evidence="10" id="KW-1185">Reference proteome</keyword>
<dbReference type="GO" id="GO:0043153">
    <property type="term" value="P:entrainment of circadian clock by photoperiod"/>
    <property type="evidence" value="ECO:0007669"/>
    <property type="project" value="TreeGrafter"/>
</dbReference>
<evidence type="ECO:0000256" key="6">
    <source>
        <dbReference type="PIRSR" id="PIRSR602081-2"/>
    </source>
</evidence>
<dbReference type="Gene3D" id="1.10.579.10">
    <property type="entry name" value="DNA Cyclobutane Dipyrimidine Photolyase, subunit A, domain 3"/>
    <property type="match status" value="1"/>
</dbReference>
<feature type="binding site" evidence="5">
    <location>
        <position position="97"/>
    </location>
    <ligand>
        <name>FAD</name>
        <dbReference type="ChEBI" id="CHEBI:57692"/>
    </ligand>
</feature>
<sequence length="377" mass="43118">MDTDGKTIVWFRRDLRIDDNPALAAAARDGSVLSVFIWCPQEEGQFYPGRQSLESLGAKLILIKARSTLKALLKCISAVGATKIAYNHLYAQHLIDYSKERATVAGNTTSLFSPYLHFGEMSVRRIFQCVRMKQLLWAKEGNCVGQESVSLFLLAIGFREYSRYICFNYPFTHERSLLSNLKYFPWQADQAHFKAWRQGCTGYPLVDAGMRELWATGWMHNRIRVIVSGFFVKFLLLPWQWGMKYFWDTLLDSDLETDILGWQYISGSLPDGHELERLDSPQVRVTSLPIRAISRMPSEWIHHPWDAPPSVLRSAGVELGLNYPVPNVDIDLARERLTARCQLSSLIFVACMFKCATTVLAYLMFFPNGSCFHGVKY</sequence>
<feature type="binding site" evidence="5">
    <location>
        <position position="152"/>
    </location>
    <ligand>
        <name>FAD</name>
        <dbReference type="ChEBI" id="CHEBI:57692"/>
    </ligand>
</feature>
<feature type="domain" description="Photolyase/cryptochrome alpha/beta" evidence="8">
    <location>
        <begin position="5"/>
        <end position="151"/>
    </location>
</feature>
<proteinExistence type="inferred from homology"/>
<dbReference type="InterPro" id="IPR036155">
    <property type="entry name" value="Crypto/Photolyase_N_sf"/>
</dbReference>
<gene>
    <name evidence="9" type="ORF">DCAR_0728024</name>
</gene>
<dbReference type="Gene3D" id="3.40.50.620">
    <property type="entry name" value="HUPs"/>
    <property type="match status" value="1"/>
</dbReference>
<dbReference type="EMBL" id="CP093349">
    <property type="protein sequence ID" value="WOH08580.1"/>
    <property type="molecule type" value="Genomic_DNA"/>
</dbReference>
<feature type="site" description="Electron transfer via tryptophanyl radical" evidence="6">
    <location>
        <position position="186"/>
    </location>
</feature>
<keyword evidence="7" id="KW-0812">Transmembrane</keyword>
<dbReference type="SUPFAM" id="SSF52425">
    <property type="entry name" value="Cryptochrome/photolyase, N-terminal domain"/>
    <property type="match status" value="1"/>
</dbReference>
<dbReference type="PANTHER" id="PTHR11455:SF18">
    <property type="entry name" value="SI:CH1073-390K14.1"/>
    <property type="match status" value="1"/>
</dbReference>
<evidence type="ECO:0000256" key="4">
    <source>
        <dbReference type="ARBA" id="ARBA00022991"/>
    </source>
</evidence>
<dbReference type="GO" id="GO:0005634">
    <property type="term" value="C:nucleus"/>
    <property type="evidence" value="ECO:0007669"/>
    <property type="project" value="TreeGrafter"/>
</dbReference>
<feature type="transmembrane region" description="Helical" evidence="7">
    <location>
        <begin position="346"/>
        <end position="366"/>
    </location>
</feature>
<evidence type="ECO:0000259" key="8">
    <source>
        <dbReference type="PROSITE" id="PS51645"/>
    </source>
</evidence>
<evidence type="ECO:0000256" key="1">
    <source>
        <dbReference type="ARBA" id="ARBA00005862"/>
    </source>
</evidence>
<protein>
    <recommendedName>
        <fullName evidence="8">Photolyase/cryptochrome alpha/beta domain-containing protein</fullName>
    </recommendedName>
</protein>
<dbReference type="GO" id="GO:0071949">
    <property type="term" value="F:FAD binding"/>
    <property type="evidence" value="ECO:0007669"/>
    <property type="project" value="TreeGrafter"/>
</dbReference>